<dbReference type="PANTHER" id="PTHR31313:SF81">
    <property type="entry name" value="TY1 ENHANCER ACTIVATOR"/>
    <property type="match status" value="1"/>
</dbReference>
<name>A0AAN6KPT4_9PEZI</name>
<feature type="region of interest" description="Disordered" evidence="8">
    <location>
        <begin position="106"/>
        <end position="202"/>
    </location>
</feature>
<proteinExistence type="predicted"/>
<dbReference type="GO" id="GO:0008270">
    <property type="term" value="F:zinc ion binding"/>
    <property type="evidence" value="ECO:0007669"/>
    <property type="project" value="InterPro"/>
</dbReference>
<evidence type="ECO:0000256" key="4">
    <source>
        <dbReference type="ARBA" id="ARBA00023015"/>
    </source>
</evidence>
<dbReference type="PROSITE" id="PS50048">
    <property type="entry name" value="ZN2_CY6_FUNGAL_2"/>
    <property type="match status" value="1"/>
</dbReference>
<dbReference type="Pfam" id="PF04082">
    <property type="entry name" value="Fungal_trans"/>
    <property type="match status" value="1"/>
</dbReference>
<keyword evidence="5" id="KW-0238">DNA-binding</keyword>
<dbReference type="InterPro" id="IPR036864">
    <property type="entry name" value="Zn2-C6_fun-type_DNA-bd_sf"/>
</dbReference>
<evidence type="ECO:0000313" key="11">
    <source>
        <dbReference type="Proteomes" id="UP001175353"/>
    </source>
</evidence>
<dbReference type="PROSITE" id="PS00463">
    <property type="entry name" value="ZN2_CY6_FUNGAL_1"/>
    <property type="match status" value="1"/>
</dbReference>
<feature type="compositionally biased region" description="Polar residues" evidence="8">
    <location>
        <begin position="1"/>
        <end position="28"/>
    </location>
</feature>
<dbReference type="InterPro" id="IPR001138">
    <property type="entry name" value="Zn2Cys6_DnaBD"/>
</dbReference>
<evidence type="ECO:0000256" key="3">
    <source>
        <dbReference type="ARBA" id="ARBA00022833"/>
    </source>
</evidence>
<evidence type="ECO:0000256" key="2">
    <source>
        <dbReference type="ARBA" id="ARBA00022723"/>
    </source>
</evidence>
<dbReference type="GO" id="GO:0006351">
    <property type="term" value="P:DNA-templated transcription"/>
    <property type="evidence" value="ECO:0007669"/>
    <property type="project" value="InterPro"/>
</dbReference>
<dbReference type="InterPro" id="IPR051615">
    <property type="entry name" value="Transcr_Regulatory_Elem"/>
</dbReference>
<dbReference type="Gene3D" id="4.10.240.10">
    <property type="entry name" value="Zn(2)-C6 fungal-type DNA-binding domain"/>
    <property type="match status" value="1"/>
</dbReference>
<protein>
    <recommendedName>
        <fullName evidence="9">Zn(2)-C6 fungal-type domain-containing protein</fullName>
    </recommendedName>
</protein>
<dbReference type="InterPro" id="IPR007219">
    <property type="entry name" value="XnlR_reg_dom"/>
</dbReference>
<reference evidence="10" key="1">
    <citation type="submission" date="2023-06" db="EMBL/GenBank/DDBJ databases">
        <title>Black Yeasts Isolated from many extreme environments.</title>
        <authorList>
            <person name="Coleine C."/>
            <person name="Stajich J.E."/>
            <person name="Selbmann L."/>
        </authorList>
    </citation>
    <scope>NUCLEOTIDE SEQUENCE</scope>
    <source>
        <strain evidence="10">CCFEE 5200</strain>
    </source>
</reference>
<evidence type="ECO:0000256" key="8">
    <source>
        <dbReference type="SAM" id="MobiDB-lite"/>
    </source>
</evidence>
<feature type="domain" description="Zn(2)-C6 fungal-type" evidence="9">
    <location>
        <begin position="46"/>
        <end position="78"/>
    </location>
</feature>
<dbReference type="EMBL" id="JAUJLE010000051">
    <property type="protein sequence ID" value="KAK0995749.1"/>
    <property type="molecule type" value="Genomic_DNA"/>
</dbReference>
<dbReference type="GO" id="GO:0000981">
    <property type="term" value="F:DNA-binding transcription factor activity, RNA polymerase II-specific"/>
    <property type="evidence" value="ECO:0007669"/>
    <property type="project" value="InterPro"/>
</dbReference>
<feature type="compositionally biased region" description="Low complexity" evidence="8">
    <location>
        <begin position="142"/>
        <end position="167"/>
    </location>
</feature>
<dbReference type="Proteomes" id="UP001175353">
    <property type="component" value="Unassembled WGS sequence"/>
</dbReference>
<keyword evidence="7" id="KW-0539">Nucleus</keyword>
<feature type="region of interest" description="Disordered" evidence="8">
    <location>
        <begin position="685"/>
        <end position="747"/>
    </location>
</feature>
<keyword evidence="4" id="KW-0805">Transcription regulation</keyword>
<comment type="caution">
    <text evidence="10">The sequence shown here is derived from an EMBL/GenBank/DDBJ whole genome shotgun (WGS) entry which is preliminary data.</text>
</comment>
<accession>A0AAN6KPT4</accession>
<keyword evidence="3" id="KW-0862">Zinc</keyword>
<organism evidence="10 11">
    <name type="scientific">Friedmanniomyces endolithicus</name>
    <dbReference type="NCBI Taxonomy" id="329885"/>
    <lineage>
        <taxon>Eukaryota</taxon>
        <taxon>Fungi</taxon>
        <taxon>Dikarya</taxon>
        <taxon>Ascomycota</taxon>
        <taxon>Pezizomycotina</taxon>
        <taxon>Dothideomycetes</taxon>
        <taxon>Dothideomycetidae</taxon>
        <taxon>Mycosphaerellales</taxon>
        <taxon>Teratosphaeriaceae</taxon>
        <taxon>Friedmanniomyces</taxon>
    </lineage>
</organism>
<dbReference type="SMART" id="SM00906">
    <property type="entry name" value="Fungal_trans"/>
    <property type="match status" value="1"/>
</dbReference>
<dbReference type="SUPFAM" id="SSF57701">
    <property type="entry name" value="Zn2/Cys6 DNA-binding domain"/>
    <property type="match status" value="1"/>
</dbReference>
<evidence type="ECO:0000256" key="7">
    <source>
        <dbReference type="ARBA" id="ARBA00023242"/>
    </source>
</evidence>
<keyword evidence="6" id="KW-0804">Transcription</keyword>
<feature type="region of interest" description="Disordered" evidence="8">
    <location>
        <begin position="1"/>
        <end position="46"/>
    </location>
</feature>
<evidence type="ECO:0000256" key="1">
    <source>
        <dbReference type="ARBA" id="ARBA00004123"/>
    </source>
</evidence>
<sequence length="900" mass="99958">MQTGTEPNATASQDSFPANYDPQGQQDSDPGESFKSQKSRHRASVACSTCRERRIRCVVPAGDAECVQCKRAGQECVIKNDDERRRPISRAYVTTLTERVSMLETMLKDRGAEPPTVQYPPKTTRGTFHADGDHSPVRPNVQQQQQQQHQQQSSSEAPAPEKASPESLPEDGTDGSHMSSAMSVEGQRDGNDLVASHSTPIEDKNQGLVTRLLSTRGHLSFDQLSGRLRYFGPTVNSHIYSEPTVDDTKQSREAVEQARRAEKIIRTLPLETHDYLMQMFFHHYNGVLHVVHEEAFNEDREMGKTQFYSGFLHICILAMGYRFADKSRADMQRIALPDRESTLHREAKYMLDLELERPGGIPSVAALLILGDSEVGVGRDNVGWMYAGMAMRLAVDIGLHLDSSHTGMAEREIDIRRMTLWACVIYDRYWSLFLGRPTTMKSADLEIYSLSNRFERLGTCKPAGPERSLNTRIYEALIDLMEIAGKIVENAEHRKHAETLQNPDQSAYFRMAAIDRELHNWAARLPQNLRYTEENRAFAPYSFYLLHQQYHAVLILLHRPFARYDDSSSPDAEDPSISALDSHFSKASRAICTKSAVAMSRIFLAHRQRFDGKQIFCIGMQHAGTAATALIAALAYIPDTADRTNNLQYLEVLHAALQDMSHGYQPAERMAAVLNAVVVELRGGPISPGKTLASTTSSIPARRGSSAIDTSAERPAFKRRQTSRSSRAKPMNPPSTVMGQQHRASDASDRHSVASLAMGQQGDAVMITPRSTDGSSTGWPNVHPNDNTFEPPAIFPPPETANMVSSSPHRHNGWMHNNNNNNNNHLTNNDFSSLISMGGLPGMPDSDIGLDFLTLPSEDDWSRWHNGSADPAADLDGFPPRGSAQMHVFQSPPMGGIMNG</sequence>
<dbReference type="PANTHER" id="PTHR31313">
    <property type="entry name" value="TY1 ENHANCER ACTIVATOR"/>
    <property type="match status" value="1"/>
</dbReference>
<dbReference type="GO" id="GO:0003677">
    <property type="term" value="F:DNA binding"/>
    <property type="evidence" value="ECO:0007669"/>
    <property type="project" value="UniProtKB-KW"/>
</dbReference>
<gene>
    <name evidence="10" type="ORF">LTR91_007169</name>
</gene>
<dbReference type="SMART" id="SM00066">
    <property type="entry name" value="GAL4"/>
    <property type="match status" value="1"/>
</dbReference>
<dbReference type="CDD" id="cd00067">
    <property type="entry name" value="GAL4"/>
    <property type="match status" value="1"/>
</dbReference>
<dbReference type="AlphaFoldDB" id="A0AAN6KPT4"/>
<comment type="subcellular location">
    <subcellularLocation>
        <location evidence="1">Nucleus</location>
    </subcellularLocation>
</comment>
<keyword evidence="11" id="KW-1185">Reference proteome</keyword>
<evidence type="ECO:0000259" key="9">
    <source>
        <dbReference type="PROSITE" id="PS50048"/>
    </source>
</evidence>
<dbReference type="GO" id="GO:0005634">
    <property type="term" value="C:nucleus"/>
    <property type="evidence" value="ECO:0007669"/>
    <property type="project" value="UniProtKB-SubCell"/>
</dbReference>
<evidence type="ECO:0000313" key="10">
    <source>
        <dbReference type="EMBL" id="KAK0995749.1"/>
    </source>
</evidence>
<evidence type="ECO:0000256" key="5">
    <source>
        <dbReference type="ARBA" id="ARBA00023125"/>
    </source>
</evidence>
<keyword evidence="2" id="KW-0479">Metal-binding</keyword>
<dbReference type="CDD" id="cd12148">
    <property type="entry name" value="fungal_TF_MHR"/>
    <property type="match status" value="1"/>
</dbReference>
<evidence type="ECO:0000256" key="6">
    <source>
        <dbReference type="ARBA" id="ARBA00023163"/>
    </source>
</evidence>